<dbReference type="EMBL" id="JBAKIA010000002">
    <property type="protein sequence ID" value="MEJ8473570.1"/>
    <property type="molecule type" value="Genomic_DNA"/>
</dbReference>
<evidence type="ECO:0000313" key="2">
    <source>
        <dbReference type="EMBL" id="MEJ8473570.1"/>
    </source>
</evidence>
<dbReference type="Proteomes" id="UP001385499">
    <property type="component" value="Unassembled WGS sequence"/>
</dbReference>
<name>A0ABU8THE3_9HYPH</name>
<dbReference type="Pfam" id="PF04102">
    <property type="entry name" value="SlyX"/>
    <property type="match status" value="1"/>
</dbReference>
<proteinExistence type="predicted"/>
<dbReference type="Gene3D" id="1.20.5.300">
    <property type="match status" value="1"/>
</dbReference>
<organism evidence="2 3">
    <name type="scientific">Roseibium algae</name>
    <dbReference type="NCBI Taxonomy" id="3123038"/>
    <lineage>
        <taxon>Bacteria</taxon>
        <taxon>Pseudomonadati</taxon>
        <taxon>Pseudomonadota</taxon>
        <taxon>Alphaproteobacteria</taxon>
        <taxon>Hyphomicrobiales</taxon>
        <taxon>Stappiaceae</taxon>
        <taxon>Roseibium</taxon>
    </lineage>
</organism>
<gene>
    <name evidence="2" type="ORF">V6575_05680</name>
</gene>
<protein>
    <submittedName>
        <fullName evidence="2">SlyX family protein</fullName>
    </submittedName>
</protein>
<reference evidence="2 3" key="1">
    <citation type="submission" date="2024-02" db="EMBL/GenBank/DDBJ databases">
        <title>Roseibium algae sp. nov., isolated from marine alga (Grateloupia sp.), showing potential in myo-inositol conversion.</title>
        <authorList>
            <person name="Wang Y."/>
        </authorList>
    </citation>
    <scope>NUCLEOTIDE SEQUENCE [LARGE SCALE GENOMIC DNA]</scope>
    <source>
        <strain evidence="2 3">H3510</strain>
    </source>
</reference>
<dbReference type="PANTHER" id="PTHR36508:SF1">
    <property type="entry name" value="PROTEIN SLYX"/>
    <property type="match status" value="1"/>
</dbReference>
<dbReference type="InterPro" id="IPR007236">
    <property type="entry name" value="SlyX"/>
</dbReference>
<comment type="caution">
    <text evidence="2">The sequence shown here is derived from an EMBL/GenBank/DDBJ whole genome shotgun (WGS) entry which is preliminary data.</text>
</comment>
<evidence type="ECO:0000256" key="1">
    <source>
        <dbReference type="SAM" id="Coils"/>
    </source>
</evidence>
<keyword evidence="1" id="KW-0175">Coiled coil</keyword>
<keyword evidence="3" id="KW-1185">Reference proteome</keyword>
<accession>A0ABU8THE3</accession>
<dbReference type="PANTHER" id="PTHR36508">
    <property type="entry name" value="PROTEIN SLYX"/>
    <property type="match status" value="1"/>
</dbReference>
<sequence>MTLVTDHEARIEKLETDLAYANHTIDELNQVVIDQGKQLYRLTRKMAEMTDQVEDLIENAQPGNPSEKPPHY</sequence>
<dbReference type="RefSeq" id="WP_340273178.1">
    <property type="nucleotide sequence ID" value="NZ_JBAKIA010000002.1"/>
</dbReference>
<evidence type="ECO:0000313" key="3">
    <source>
        <dbReference type="Proteomes" id="UP001385499"/>
    </source>
</evidence>
<feature type="coiled-coil region" evidence="1">
    <location>
        <begin position="11"/>
        <end position="59"/>
    </location>
</feature>